<dbReference type="EMBL" id="VRLW01000001">
    <property type="protein sequence ID" value="KAA1257817.1"/>
    <property type="molecule type" value="Genomic_DNA"/>
</dbReference>
<dbReference type="RefSeq" id="WP_068263272.1">
    <property type="nucleotide sequence ID" value="NZ_LWSK01000045.1"/>
</dbReference>
<evidence type="ECO:0000313" key="2">
    <source>
        <dbReference type="Proteomes" id="UP000322699"/>
    </source>
</evidence>
<dbReference type="AlphaFoldDB" id="A0A5B1C9J9"/>
<sequence length="688" mass="75309">MNKFAKRISTLSDFDFRFRRYARLIAFFFAALFIAVSTKPLAAGVSGENVVVVVNGDSADSRTLANHYVLLRKIPSNNVIVLNDVPTATNCSLADFQAKILTPVLEQIDARKLAAQTKVVAYSLGFPLSVDVRSHHKRLKDPGMRKVQRGTASITGLTYFYNFLQADSEGYLGLDANFYVRGSFSRHFINPFGKAEQREIFEQANDDRAAGKFAEAAAKFESLYAKSPLQAPLAILAAECHAENADNKASARMIRTAIAAGWTSGKYFDETSLFKPVVSQPEIKPLIEALERFPTVSQAPVEFSSTVYWSRNGWPSLNPADGVRHLTSCVLGIVNERGSTMDLAISTLRRAASSDQTFPKGEFWFTKSGDVRTKTRFTGIPNALLWLGHLGKQGRITRGALPTREGDCVGLMLGTPNMKLAGRRFNLVPGSIADNLTSHGGNYRTDSQTKMTELLHCGAAMTSGSVAEPFALQQKFPLPVMYGFYAGGSSAIESFYLSIASPYQTLIVGDPMTAPFASIPSDRAGFRRRPSGDQFLVGWKPQAMSDPKSRAVALELYVNGKLLRRSKPERTKTINVKGIPDGKWPLRLTLISGDSLRSRAVHTDWIEFGNSPSIPFAIPDENNVRVSSAESSSIKLMHHSETVGEIEGNDGTISIDAKKWGRGPLRVRPVAIVDGKQVFGKDVVVNVP</sequence>
<evidence type="ECO:0008006" key="3">
    <source>
        <dbReference type="Google" id="ProtNLM"/>
    </source>
</evidence>
<comment type="caution">
    <text evidence="1">The sequence shown here is derived from an EMBL/GenBank/DDBJ whole genome shotgun (WGS) entry which is preliminary data.</text>
</comment>
<protein>
    <recommendedName>
        <fullName evidence="3">TIGR03790 family protein</fullName>
    </recommendedName>
</protein>
<proteinExistence type="predicted"/>
<reference evidence="1 2" key="1">
    <citation type="submission" date="2019-08" db="EMBL/GenBank/DDBJ databases">
        <title>Deep-cultivation of Planctomycetes and their phenomic and genomic characterization uncovers novel biology.</title>
        <authorList>
            <person name="Wiegand S."/>
            <person name="Jogler M."/>
            <person name="Boedeker C."/>
            <person name="Pinto D."/>
            <person name="Vollmers J."/>
            <person name="Rivas-Marin E."/>
            <person name="Kohn T."/>
            <person name="Peeters S.H."/>
            <person name="Heuer A."/>
            <person name="Rast P."/>
            <person name="Oberbeckmann S."/>
            <person name="Bunk B."/>
            <person name="Jeske O."/>
            <person name="Meyerdierks A."/>
            <person name="Storesund J.E."/>
            <person name="Kallscheuer N."/>
            <person name="Luecker S."/>
            <person name="Lage O.M."/>
            <person name="Pohl T."/>
            <person name="Merkel B.J."/>
            <person name="Hornburger P."/>
            <person name="Mueller R.-W."/>
            <person name="Bruemmer F."/>
            <person name="Labrenz M."/>
            <person name="Spormann A.M."/>
            <person name="Op Den Camp H."/>
            <person name="Overmann J."/>
            <person name="Amann R."/>
            <person name="Jetten M.S.M."/>
            <person name="Mascher T."/>
            <person name="Medema M.H."/>
            <person name="Devos D.P."/>
            <person name="Kaster A.-K."/>
            <person name="Ovreas L."/>
            <person name="Rohde M."/>
            <person name="Galperin M.Y."/>
            <person name="Jogler C."/>
        </authorList>
    </citation>
    <scope>NUCLEOTIDE SEQUENCE [LARGE SCALE GENOMIC DNA]</scope>
    <source>
        <strain evidence="1 2">LF1</strain>
    </source>
</reference>
<name>A0A5B1C9J9_9BACT</name>
<organism evidence="1 2">
    <name type="scientific">Rubripirellula obstinata</name>
    <dbReference type="NCBI Taxonomy" id="406547"/>
    <lineage>
        <taxon>Bacteria</taxon>
        <taxon>Pseudomonadati</taxon>
        <taxon>Planctomycetota</taxon>
        <taxon>Planctomycetia</taxon>
        <taxon>Pirellulales</taxon>
        <taxon>Pirellulaceae</taxon>
        <taxon>Rubripirellula</taxon>
    </lineage>
</organism>
<accession>A0A5B1C9J9</accession>
<evidence type="ECO:0000313" key="1">
    <source>
        <dbReference type="EMBL" id="KAA1257817.1"/>
    </source>
</evidence>
<dbReference type="Proteomes" id="UP000322699">
    <property type="component" value="Unassembled WGS sequence"/>
</dbReference>
<gene>
    <name evidence="1" type="ORF">LF1_03070</name>
</gene>
<keyword evidence="2" id="KW-1185">Reference proteome</keyword>